<dbReference type="Gene3D" id="1.20.120.1490">
    <property type="match status" value="1"/>
</dbReference>
<evidence type="ECO:0000256" key="6">
    <source>
        <dbReference type="SAM" id="Coils"/>
    </source>
</evidence>
<reference evidence="7 8" key="1">
    <citation type="journal article" date="2023" name="Hortic Res">
        <title>Pangenome of water caltrop reveals structural variations and asymmetric subgenome divergence after allopolyploidization.</title>
        <authorList>
            <person name="Zhang X."/>
            <person name="Chen Y."/>
            <person name="Wang L."/>
            <person name="Yuan Y."/>
            <person name="Fang M."/>
            <person name="Shi L."/>
            <person name="Lu R."/>
            <person name="Comes H.P."/>
            <person name="Ma Y."/>
            <person name="Chen Y."/>
            <person name="Huang G."/>
            <person name="Zhou Y."/>
            <person name="Zheng Z."/>
            <person name="Qiu Y."/>
        </authorList>
    </citation>
    <scope>NUCLEOTIDE SEQUENCE [LARGE SCALE GENOMIC DNA]</scope>
    <source>
        <tissue evidence="7">Roots</tissue>
    </source>
</reference>
<feature type="coiled-coil region" evidence="6">
    <location>
        <begin position="77"/>
        <end position="135"/>
    </location>
</feature>
<comment type="caution">
    <text evidence="7">The sequence shown here is derived from an EMBL/GenBank/DDBJ whole genome shotgun (WGS) entry which is preliminary data.</text>
</comment>
<evidence type="ECO:0000256" key="1">
    <source>
        <dbReference type="ARBA" id="ARBA00005405"/>
    </source>
</evidence>
<evidence type="ECO:0000256" key="3">
    <source>
        <dbReference type="ARBA" id="ARBA00022782"/>
    </source>
</evidence>
<protein>
    <submittedName>
        <fullName evidence="7">Uncharacterized protein</fullName>
    </submittedName>
</protein>
<dbReference type="EMBL" id="JAXIOK010000004">
    <property type="protein sequence ID" value="KAK4772836.1"/>
    <property type="molecule type" value="Genomic_DNA"/>
</dbReference>
<keyword evidence="5" id="KW-0287">Flowering</keyword>
<dbReference type="GO" id="GO:0030154">
    <property type="term" value="P:cell differentiation"/>
    <property type="evidence" value="ECO:0007669"/>
    <property type="project" value="UniProtKB-KW"/>
</dbReference>
<evidence type="ECO:0000256" key="5">
    <source>
        <dbReference type="ARBA" id="ARBA00023089"/>
    </source>
</evidence>
<sequence>MHRPHGPFPPVDMLPPPEVMEQKVATQHGEIQRLATGNQRLAATHGTLRKELATAQHELQMLHAQIGLVKSLERTTNVGLMEKIAKMETELKSTEQVKLEMNLVREEAQKLVAVRQELLAKVQELNHDLQTAHIDVQQVPALMSEFENLRQEYHQCRYRLRFSLMGSC</sequence>
<keyword evidence="4 6" id="KW-0175">Coiled coil</keyword>
<accession>A0AAN7L113</accession>
<keyword evidence="3" id="KW-0221">Differentiation</keyword>
<dbReference type="Proteomes" id="UP001345219">
    <property type="component" value="Chromosome 22"/>
</dbReference>
<evidence type="ECO:0000256" key="4">
    <source>
        <dbReference type="ARBA" id="ARBA00023054"/>
    </source>
</evidence>
<organism evidence="7 8">
    <name type="scientific">Trapa incisa</name>
    <dbReference type="NCBI Taxonomy" id="236973"/>
    <lineage>
        <taxon>Eukaryota</taxon>
        <taxon>Viridiplantae</taxon>
        <taxon>Streptophyta</taxon>
        <taxon>Embryophyta</taxon>
        <taxon>Tracheophyta</taxon>
        <taxon>Spermatophyta</taxon>
        <taxon>Magnoliopsida</taxon>
        <taxon>eudicotyledons</taxon>
        <taxon>Gunneridae</taxon>
        <taxon>Pentapetalae</taxon>
        <taxon>rosids</taxon>
        <taxon>malvids</taxon>
        <taxon>Myrtales</taxon>
        <taxon>Lythraceae</taxon>
        <taxon>Trapa</taxon>
    </lineage>
</organism>
<keyword evidence="2" id="KW-0217">Developmental protein</keyword>
<dbReference type="PANTHER" id="PTHR33405:SF4">
    <property type="entry name" value="PROTEIN FLX-LIKE 2"/>
    <property type="match status" value="1"/>
</dbReference>
<evidence type="ECO:0000313" key="8">
    <source>
        <dbReference type="Proteomes" id="UP001345219"/>
    </source>
</evidence>
<dbReference type="PANTHER" id="PTHR33405">
    <property type="entry name" value="PROTEIN FLX-LIKE 2"/>
    <property type="match status" value="1"/>
</dbReference>
<keyword evidence="8" id="KW-1185">Reference proteome</keyword>
<dbReference type="AlphaFoldDB" id="A0AAN7L113"/>
<gene>
    <name evidence="7" type="ORF">SAY87_027855</name>
</gene>
<proteinExistence type="inferred from homology"/>
<evidence type="ECO:0000256" key="2">
    <source>
        <dbReference type="ARBA" id="ARBA00022473"/>
    </source>
</evidence>
<dbReference type="GO" id="GO:0009908">
    <property type="term" value="P:flower development"/>
    <property type="evidence" value="ECO:0007669"/>
    <property type="project" value="UniProtKB-KW"/>
</dbReference>
<dbReference type="InterPro" id="IPR040353">
    <property type="entry name" value="FLX/FLX-like"/>
</dbReference>
<name>A0AAN7L113_9MYRT</name>
<comment type="similarity">
    <text evidence="1">Belongs to the FLX family.</text>
</comment>
<evidence type="ECO:0000313" key="7">
    <source>
        <dbReference type="EMBL" id="KAK4772836.1"/>
    </source>
</evidence>